<reference evidence="2" key="1">
    <citation type="submission" date="2022-11" db="UniProtKB">
        <authorList>
            <consortium name="WormBaseParasite"/>
        </authorList>
    </citation>
    <scope>IDENTIFICATION</scope>
</reference>
<protein>
    <submittedName>
        <fullName evidence="2">Uncharacterized protein</fullName>
    </submittedName>
</protein>
<dbReference type="AlphaFoldDB" id="A0A915IT88"/>
<sequence length="97" mass="11041">MGAKLLDSKLGQVPGFLGHDYSLSRQAAHNLSYDFLYDLPHTLAHDFSRLFLDASTRYFPAAHSAMSFTLWEKLVSNWLSLQLPIKNKLAVMLMKLE</sequence>
<accession>A0A915IT88</accession>
<proteinExistence type="predicted"/>
<dbReference type="Proteomes" id="UP000887565">
    <property type="component" value="Unplaced"/>
</dbReference>
<evidence type="ECO:0000313" key="2">
    <source>
        <dbReference type="WBParaSite" id="nRc.2.0.1.t16594-RA"/>
    </source>
</evidence>
<keyword evidence="1" id="KW-1185">Reference proteome</keyword>
<evidence type="ECO:0000313" key="1">
    <source>
        <dbReference type="Proteomes" id="UP000887565"/>
    </source>
</evidence>
<organism evidence="1 2">
    <name type="scientific">Romanomermis culicivorax</name>
    <name type="common">Nematode worm</name>
    <dbReference type="NCBI Taxonomy" id="13658"/>
    <lineage>
        <taxon>Eukaryota</taxon>
        <taxon>Metazoa</taxon>
        <taxon>Ecdysozoa</taxon>
        <taxon>Nematoda</taxon>
        <taxon>Enoplea</taxon>
        <taxon>Dorylaimia</taxon>
        <taxon>Mermithida</taxon>
        <taxon>Mermithoidea</taxon>
        <taxon>Mermithidae</taxon>
        <taxon>Romanomermis</taxon>
    </lineage>
</organism>
<name>A0A915IT88_ROMCU</name>
<dbReference type="WBParaSite" id="nRc.2.0.1.t16594-RA">
    <property type="protein sequence ID" value="nRc.2.0.1.t16594-RA"/>
    <property type="gene ID" value="nRc.2.0.1.g16594"/>
</dbReference>